<gene>
    <name evidence="1" type="ORF">DPMN_174073</name>
</gene>
<sequence>MYVNKQNQSVCTDYHILCPQVYKFEENYAQALEGFSHASLLDPGWREPLIQEQRLLTYLSSVAEMVEEKVSFHTFTIHCKCNNSGLFGRNLNFDKA</sequence>
<reference evidence="1" key="2">
    <citation type="submission" date="2020-11" db="EMBL/GenBank/DDBJ databases">
        <authorList>
            <person name="McCartney M.A."/>
            <person name="Auch B."/>
            <person name="Kono T."/>
            <person name="Mallez S."/>
            <person name="Becker A."/>
            <person name="Gohl D.M."/>
            <person name="Silverstein K.A.T."/>
            <person name="Koren S."/>
            <person name="Bechman K.B."/>
            <person name="Herman A."/>
            <person name="Abrahante J.E."/>
            <person name="Garbe J."/>
        </authorList>
    </citation>
    <scope>NUCLEOTIDE SEQUENCE</scope>
    <source>
        <strain evidence="1">Duluth1</strain>
        <tissue evidence="1">Whole animal</tissue>
    </source>
</reference>
<proteinExistence type="predicted"/>
<dbReference type="InterPro" id="IPR011990">
    <property type="entry name" value="TPR-like_helical_dom_sf"/>
</dbReference>
<evidence type="ECO:0000313" key="1">
    <source>
        <dbReference type="EMBL" id="KAH3772729.1"/>
    </source>
</evidence>
<keyword evidence="2" id="KW-1185">Reference proteome</keyword>
<dbReference type="AlphaFoldDB" id="A0A9D4IGS4"/>
<dbReference type="EMBL" id="JAIWYP010000009">
    <property type="protein sequence ID" value="KAH3772729.1"/>
    <property type="molecule type" value="Genomic_DNA"/>
</dbReference>
<evidence type="ECO:0000313" key="2">
    <source>
        <dbReference type="Proteomes" id="UP000828390"/>
    </source>
</evidence>
<organism evidence="1 2">
    <name type="scientific">Dreissena polymorpha</name>
    <name type="common">Zebra mussel</name>
    <name type="synonym">Mytilus polymorpha</name>
    <dbReference type="NCBI Taxonomy" id="45954"/>
    <lineage>
        <taxon>Eukaryota</taxon>
        <taxon>Metazoa</taxon>
        <taxon>Spiralia</taxon>
        <taxon>Lophotrochozoa</taxon>
        <taxon>Mollusca</taxon>
        <taxon>Bivalvia</taxon>
        <taxon>Autobranchia</taxon>
        <taxon>Heteroconchia</taxon>
        <taxon>Euheterodonta</taxon>
        <taxon>Imparidentia</taxon>
        <taxon>Neoheterodontei</taxon>
        <taxon>Myida</taxon>
        <taxon>Dreissenoidea</taxon>
        <taxon>Dreissenidae</taxon>
        <taxon>Dreissena</taxon>
    </lineage>
</organism>
<dbReference type="Gene3D" id="1.25.40.10">
    <property type="entry name" value="Tetratricopeptide repeat domain"/>
    <property type="match status" value="1"/>
</dbReference>
<protein>
    <submittedName>
        <fullName evidence="1">Uncharacterized protein</fullName>
    </submittedName>
</protein>
<accession>A0A9D4IGS4</accession>
<dbReference type="Proteomes" id="UP000828390">
    <property type="component" value="Unassembled WGS sequence"/>
</dbReference>
<reference evidence="1" key="1">
    <citation type="journal article" date="2019" name="bioRxiv">
        <title>The Genome of the Zebra Mussel, Dreissena polymorpha: A Resource for Invasive Species Research.</title>
        <authorList>
            <person name="McCartney M.A."/>
            <person name="Auch B."/>
            <person name="Kono T."/>
            <person name="Mallez S."/>
            <person name="Zhang Y."/>
            <person name="Obille A."/>
            <person name="Becker A."/>
            <person name="Abrahante J.E."/>
            <person name="Garbe J."/>
            <person name="Badalamenti J.P."/>
            <person name="Herman A."/>
            <person name="Mangelson H."/>
            <person name="Liachko I."/>
            <person name="Sullivan S."/>
            <person name="Sone E.D."/>
            <person name="Koren S."/>
            <person name="Silverstein K.A.T."/>
            <person name="Beckman K.B."/>
            <person name="Gohl D.M."/>
        </authorList>
    </citation>
    <scope>NUCLEOTIDE SEQUENCE</scope>
    <source>
        <strain evidence="1">Duluth1</strain>
        <tissue evidence="1">Whole animal</tissue>
    </source>
</reference>
<name>A0A9D4IGS4_DREPO</name>
<comment type="caution">
    <text evidence="1">The sequence shown here is derived from an EMBL/GenBank/DDBJ whole genome shotgun (WGS) entry which is preliminary data.</text>
</comment>